<gene>
    <name evidence="2" type="ORF">Anas_08223</name>
</gene>
<dbReference type="Pfam" id="PF25339">
    <property type="entry name" value="C2_C2CD3_N"/>
    <property type="match status" value="1"/>
</dbReference>
<proteinExistence type="predicted"/>
<accession>A0A5N5SVV1</accession>
<evidence type="ECO:0000313" key="2">
    <source>
        <dbReference type="EMBL" id="KAB7498048.1"/>
    </source>
</evidence>
<dbReference type="InterPro" id="IPR057537">
    <property type="entry name" value="C2_C2CD3_N"/>
</dbReference>
<feature type="domain" description="C2CD3 N-terminal C2" evidence="1">
    <location>
        <begin position="5"/>
        <end position="92"/>
    </location>
</feature>
<dbReference type="EMBL" id="SEYY01019644">
    <property type="protein sequence ID" value="KAB7498048.1"/>
    <property type="molecule type" value="Genomic_DNA"/>
</dbReference>
<protein>
    <recommendedName>
        <fullName evidence="1">C2CD3 N-terminal C2 domain-containing protein</fullName>
    </recommendedName>
</protein>
<dbReference type="Proteomes" id="UP000326759">
    <property type="component" value="Unassembled WGS sequence"/>
</dbReference>
<organism evidence="2 3">
    <name type="scientific">Armadillidium nasatum</name>
    <dbReference type="NCBI Taxonomy" id="96803"/>
    <lineage>
        <taxon>Eukaryota</taxon>
        <taxon>Metazoa</taxon>
        <taxon>Ecdysozoa</taxon>
        <taxon>Arthropoda</taxon>
        <taxon>Crustacea</taxon>
        <taxon>Multicrustacea</taxon>
        <taxon>Malacostraca</taxon>
        <taxon>Eumalacostraca</taxon>
        <taxon>Peracarida</taxon>
        <taxon>Isopoda</taxon>
        <taxon>Oniscidea</taxon>
        <taxon>Crinocheta</taxon>
        <taxon>Armadillidiidae</taxon>
        <taxon>Armadillidium</taxon>
    </lineage>
</organism>
<evidence type="ECO:0000313" key="3">
    <source>
        <dbReference type="Proteomes" id="UP000326759"/>
    </source>
</evidence>
<evidence type="ECO:0000259" key="1">
    <source>
        <dbReference type="Pfam" id="PF25339"/>
    </source>
</evidence>
<keyword evidence="3" id="KW-1185">Reference proteome</keyword>
<dbReference type="OrthoDB" id="6348657at2759"/>
<name>A0A5N5SVV1_9CRUS</name>
<comment type="caution">
    <text evidence="2">The sequence shown here is derived from an EMBL/GenBank/DDBJ whole genome shotgun (WGS) entry which is preliminary data.</text>
</comment>
<reference evidence="2 3" key="1">
    <citation type="journal article" date="2019" name="PLoS Biol.">
        <title>Sex chromosomes control vertical transmission of feminizing Wolbachia symbionts in an isopod.</title>
        <authorList>
            <person name="Becking T."/>
            <person name="Chebbi M.A."/>
            <person name="Giraud I."/>
            <person name="Moumen B."/>
            <person name="Laverre T."/>
            <person name="Caubet Y."/>
            <person name="Peccoud J."/>
            <person name="Gilbert C."/>
            <person name="Cordaux R."/>
        </authorList>
    </citation>
    <scope>NUCLEOTIDE SEQUENCE [LARGE SCALE GENOMIC DNA]</scope>
    <source>
        <strain evidence="2">ANa2</strain>
        <tissue evidence="2">Whole body excluding digestive tract and cuticle</tissue>
    </source>
</reference>
<dbReference type="AlphaFoldDB" id="A0A5N5SVV1"/>
<sequence length="498" mass="57346">MSEEFSLPPLIKDDVQGRLNMIILRPTLTPSLRPEHILEFRYCWWGSENTHKIRLHPGCDDIRTVYDIRCDIKGLQRYFIDAEYLTVELSVVSDTDLPNSLHEHQIRKKKEWKVGDFIGKFSLLDLKLNARGEYIQECSIFNNYGDHLGSVMVFILYTSGEQLVSVSKTKESRKENQTAKNLPKIKENVIHPQSGQITPKKKKVLLKENHSPRFVSFGKNNPVKCNFSPHRSSKSSQKLRENVNCSHTNAQDVIQKNNCEEENSKILSSISLSKKKHILKRLFSFVDSGALQLSDLPTLIQICQGRSPSLDLDSCDQIDDHIENISDYQEKTKQKVIFSEEFLNSFSSNTDVDPGKLASDSSSECELIDLKNKVKDKSVNPHPSEEESSLLVLLFHSVQLTDQLHKTDVNQQKKKLVVRQRSKICYFVEVVLEFEDVEHLQSTLLVSRQITETQEILFNSRKIFHLENGKDNGCLKFNNYLVEIVVFFMNLNTKHIEH</sequence>